<accession>A0ABV8VVV9</accession>
<reference evidence="5" key="1">
    <citation type="journal article" date="2019" name="Int. J. Syst. Evol. Microbiol.">
        <title>The Global Catalogue of Microorganisms (GCM) 10K type strain sequencing project: providing services to taxonomists for standard genome sequencing and annotation.</title>
        <authorList>
            <consortium name="The Broad Institute Genomics Platform"/>
            <consortium name="The Broad Institute Genome Sequencing Center for Infectious Disease"/>
            <person name="Wu L."/>
            <person name="Ma J."/>
        </authorList>
    </citation>
    <scope>NUCLEOTIDE SEQUENCE [LARGE SCALE GENOMIC DNA]</scope>
    <source>
        <strain evidence="5">KACC 14058</strain>
    </source>
</reference>
<evidence type="ECO:0000256" key="2">
    <source>
        <dbReference type="SAM" id="Phobius"/>
    </source>
</evidence>
<dbReference type="PANTHER" id="PTHR41259">
    <property type="entry name" value="DOUBLE-STRAND BREAK REPAIR RAD50 ATPASE, PUTATIVE-RELATED"/>
    <property type="match status" value="1"/>
</dbReference>
<feature type="transmembrane region" description="Helical" evidence="2">
    <location>
        <begin position="481"/>
        <end position="500"/>
    </location>
</feature>
<dbReference type="EMBL" id="JBHSDV010000004">
    <property type="protein sequence ID" value="MFC4388658.1"/>
    <property type="molecule type" value="Genomic_DNA"/>
</dbReference>
<feature type="coiled-coil region" evidence="1">
    <location>
        <begin position="745"/>
        <end position="789"/>
    </location>
</feature>
<keyword evidence="5" id="KW-1185">Reference proteome</keyword>
<feature type="coiled-coil region" evidence="1">
    <location>
        <begin position="392"/>
        <end position="446"/>
    </location>
</feature>
<sequence length="952" mass="112683">MRITRLHVYGFGKWINHTFDFSDDTIQWITGNNEAGKTTLRQCMLYLLFGQTPKEIEKYMPKQGGNIGGTMTIEGLSDEPIIIERIYKRNKGKAVIYLHNGKIEDEEWLRSKLNHIDRSFYEAIFSFDVMDLQKIQQMDVDTLNEVLLAIGMTGTDRIYFAEKELDKKKQALFKPNGTKPMMNQLFAELDELNIAYRKALDEEKTYAFQLSNKDTIEQQLEANNHTINQKEKTYNQVKLLLTHYTTIESLYMKTQQYNRIDAKATFPTDGIERLDYIKEKMLPIQSEAEVVKKKKATLDEQIKRLSSELLEESTISKMEVEMEAYESMHDKERELHQLKQQAEQEKRQIELQLHQLHISLSFEQLDTIDFSFQTEEEWNMLSKQSEQYNMEKQYVNEEYRAMTTLIHELEEEVREKEVLVASTYEIEKAKEEIDNVSKQKSMQQMNKRQKQLMNQLKKIPLLSIPILLIAFYLFVINQVQWGIVIAMIGILPSLFVFVLIKLITPVQVTYQAENIDSTEQLQETQIWIEEQERMIARIEQIDQLIKQHKIEQLKLSERMQFIDMKRNQMEEKIRDQINHYPFLQTIDLSYWVNLYHKLSRIMEQYESYLRNTNQIKGMEEEITSWKKKHKEMITSFQVDSIEQLRSLTQANKENKDKLALLKQDRDVLTEELALLKQKKKPYMDEMTQLLQEQNVASEEAFRKSGEDYRIRTKLLEETNQLIDSLKVSFTTKEIKSFQDGHYQGKALLSDSLQKLEQDIRLLKESHVHLQEQLNEVHATIIQLEKLENVSDLHQKIQFKKDELATYAKEWAICHIASETIAQTKSTFIAQHIPDLLDKASKYFNQLTNNMYTHIIFKEENQWIYVQNNQHMLFALEELSQGTRDQLYISLRLALSDLFTNTKLPFFIDDSFVHFDPTRKEVMMELLREKSKTNQLFYFTTSTEPAYQSVITL</sequence>
<keyword evidence="1" id="KW-0175">Coiled coil</keyword>
<dbReference type="InterPro" id="IPR038734">
    <property type="entry name" value="YhaN_AAA"/>
</dbReference>
<dbReference type="Proteomes" id="UP001595880">
    <property type="component" value="Unassembled WGS sequence"/>
</dbReference>
<feature type="coiled-coil region" evidence="1">
    <location>
        <begin position="182"/>
        <end position="233"/>
    </location>
</feature>
<proteinExistence type="predicted"/>
<protein>
    <submittedName>
        <fullName evidence="4">AAA family ATPase</fullName>
    </submittedName>
</protein>
<dbReference type="SUPFAM" id="SSF52540">
    <property type="entry name" value="P-loop containing nucleoside triphosphate hydrolases"/>
    <property type="match status" value="1"/>
</dbReference>
<evidence type="ECO:0000313" key="5">
    <source>
        <dbReference type="Proteomes" id="UP001595880"/>
    </source>
</evidence>
<keyword evidence="2" id="KW-0472">Membrane</keyword>
<gene>
    <name evidence="4" type="ORF">ACFOZ1_12735</name>
</gene>
<name>A0ABV8VVV9_9BACI</name>
<keyword evidence="2" id="KW-0812">Transmembrane</keyword>
<feature type="coiled-coil region" evidence="1">
    <location>
        <begin position="644"/>
        <end position="678"/>
    </location>
</feature>
<evidence type="ECO:0000313" key="4">
    <source>
        <dbReference type="EMBL" id="MFC4388658.1"/>
    </source>
</evidence>
<evidence type="ECO:0000259" key="3">
    <source>
        <dbReference type="Pfam" id="PF13514"/>
    </source>
</evidence>
<organism evidence="4 5">
    <name type="scientific">Gracilibacillus marinus</name>
    <dbReference type="NCBI Taxonomy" id="630535"/>
    <lineage>
        <taxon>Bacteria</taxon>
        <taxon>Bacillati</taxon>
        <taxon>Bacillota</taxon>
        <taxon>Bacilli</taxon>
        <taxon>Bacillales</taxon>
        <taxon>Bacillaceae</taxon>
        <taxon>Gracilibacillus</taxon>
    </lineage>
</organism>
<comment type="caution">
    <text evidence="4">The sequence shown here is derived from an EMBL/GenBank/DDBJ whole genome shotgun (WGS) entry which is preliminary data.</text>
</comment>
<dbReference type="PANTHER" id="PTHR41259:SF1">
    <property type="entry name" value="DOUBLE-STRAND BREAK REPAIR RAD50 ATPASE, PUTATIVE-RELATED"/>
    <property type="match status" value="1"/>
</dbReference>
<feature type="coiled-coil region" evidence="1">
    <location>
        <begin position="288"/>
        <end position="359"/>
    </location>
</feature>
<dbReference type="Gene3D" id="3.40.50.300">
    <property type="entry name" value="P-loop containing nucleotide triphosphate hydrolases"/>
    <property type="match status" value="2"/>
</dbReference>
<dbReference type="RefSeq" id="WP_390199860.1">
    <property type="nucleotide sequence ID" value="NZ_JBHSDV010000004.1"/>
</dbReference>
<feature type="transmembrane region" description="Helical" evidence="2">
    <location>
        <begin position="459"/>
        <end position="475"/>
    </location>
</feature>
<evidence type="ECO:0000256" key="1">
    <source>
        <dbReference type="SAM" id="Coils"/>
    </source>
</evidence>
<dbReference type="InterPro" id="IPR027417">
    <property type="entry name" value="P-loop_NTPase"/>
</dbReference>
<keyword evidence="2" id="KW-1133">Transmembrane helix</keyword>
<dbReference type="Pfam" id="PF13514">
    <property type="entry name" value="AAA_27"/>
    <property type="match status" value="1"/>
</dbReference>
<feature type="domain" description="YhaN AAA" evidence="3">
    <location>
        <begin position="1"/>
        <end position="199"/>
    </location>
</feature>